<organism evidence="1 2">
    <name type="scientific">Gordonia phage VanLee</name>
    <dbReference type="NCBI Taxonomy" id="2845816"/>
    <lineage>
        <taxon>Viruses</taxon>
        <taxon>Duplodnaviria</taxon>
        <taxon>Heunggongvirae</taxon>
        <taxon>Uroviricota</taxon>
        <taxon>Caudoviricetes</taxon>
        <taxon>Kruegerviridae</taxon>
        <taxon>Vanleevirus</taxon>
        <taxon>Vanleevirus vanlee</taxon>
    </lineage>
</organism>
<proteinExistence type="predicted"/>
<accession>A0A8F2DA35</accession>
<dbReference type="Proteomes" id="UP000683422">
    <property type="component" value="Segment"/>
</dbReference>
<dbReference type="InterPro" id="IPR006448">
    <property type="entry name" value="Phage_term_ssu_P27"/>
</dbReference>
<reference evidence="1" key="1">
    <citation type="submission" date="2021-04" db="EMBL/GenBank/DDBJ databases">
        <authorList>
            <person name="Barnhill K.B."/>
            <person name="Biggs A.M."/>
            <person name="Bland J."/>
            <person name="Choudhary H.M."/>
            <person name="Crogan R.E."/>
            <person name="Finocchiaro A.B."/>
            <person name="Franco V."/>
            <person name="Fuller T.A."/>
            <person name="Hanwacker C.G."/>
            <person name="Howard Z.E."/>
            <person name="Iqbal M."/>
            <person name="Mathew A.M."/>
            <person name="Miller S."/>
            <person name="Padhye S."/>
            <person name="Rainey E."/>
            <person name="Rodriguez A."/>
            <person name="Stewart E."/>
            <person name="Otero L.A."/>
            <person name="Chase M.A."/>
            <person name="Pollenz R.S."/>
            <person name="Garlena R.A."/>
            <person name="Russell D.A."/>
            <person name="Jacobs-Sera D."/>
            <person name="Hatfull G.F."/>
        </authorList>
    </citation>
    <scope>NUCLEOTIDE SEQUENCE</scope>
</reference>
<keyword evidence="2" id="KW-1185">Reference proteome</keyword>
<gene>
    <name evidence="1" type="primary">1</name>
    <name evidence="1" type="ORF">SEA_VANLEE_1</name>
</gene>
<dbReference type="GeneID" id="80020539"/>
<dbReference type="Pfam" id="PF05119">
    <property type="entry name" value="Terminase_4"/>
    <property type="match status" value="1"/>
</dbReference>
<dbReference type="KEGG" id="vg:80020539"/>
<evidence type="ECO:0000313" key="2">
    <source>
        <dbReference type="Proteomes" id="UP000683422"/>
    </source>
</evidence>
<evidence type="ECO:0000313" key="1">
    <source>
        <dbReference type="EMBL" id="QWS68119.1"/>
    </source>
</evidence>
<dbReference type="EMBL" id="MZ028627">
    <property type="protein sequence ID" value="QWS68119.1"/>
    <property type="molecule type" value="Genomic_DNA"/>
</dbReference>
<sequence>MESGPVVIENVPYPKVIPLVSREAPVASTERPEPPEWLTEKGREAWDRYAPLYAITERDLPEFVAYCEAIGEFHETTEMLAEVGLVVLDPASGMPEANPVLSIRDRADRKLASWSERFRGH</sequence>
<protein>
    <submittedName>
        <fullName evidence="1">Terminase small subunit</fullName>
    </submittedName>
</protein>
<dbReference type="RefSeq" id="YP_010755742.1">
    <property type="nucleotide sequence ID" value="NC_073474.1"/>
</dbReference>
<name>A0A8F2DA35_9CAUD</name>